<protein>
    <submittedName>
        <fullName evidence="2">Uncharacterized protein</fullName>
    </submittedName>
</protein>
<dbReference type="Proteomes" id="UP001324427">
    <property type="component" value="Unassembled WGS sequence"/>
</dbReference>
<evidence type="ECO:0000313" key="2">
    <source>
        <dbReference type="EMBL" id="KAK4546497.1"/>
    </source>
</evidence>
<comment type="caution">
    <text evidence="2">The sequence shown here is derived from an EMBL/GenBank/DDBJ whole genome shotgun (WGS) entry which is preliminary data.</text>
</comment>
<organism evidence="2 3">
    <name type="scientific">Oleoguttula mirabilis</name>
    <dbReference type="NCBI Taxonomy" id="1507867"/>
    <lineage>
        <taxon>Eukaryota</taxon>
        <taxon>Fungi</taxon>
        <taxon>Dikarya</taxon>
        <taxon>Ascomycota</taxon>
        <taxon>Pezizomycotina</taxon>
        <taxon>Dothideomycetes</taxon>
        <taxon>Dothideomycetidae</taxon>
        <taxon>Mycosphaerellales</taxon>
        <taxon>Teratosphaeriaceae</taxon>
        <taxon>Oleoguttula</taxon>
    </lineage>
</organism>
<gene>
    <name evidence="2" type="ORF">LTR36_001714</name>
</gene>
<reference evidence="2 3" key="1">
    <citation type="submission" date="2021-11" db="EMBL/GenBank/DDBJ databases">
        <title>Black yeast isolated from Biological Soil Crust.</title>
        <authorList>
            <person name="Kurbessoian T."/>
        </authorList>
    </citation>
    <scope>NUCLEOTIDE SEQUENCE [LARGE SCALE GENOMIC DNA]</scope>
    <source>
        <strain evidence="2 3">CCFEE 5522</strain>
    </source>
</reference>
<keyword evidence="3" id="KW-1185">Reference proteome</keyword>
<dbReference type="EMBL" id="JAVFHQ010000014">
    <property type="protein sequence ID" value="KAK4546497.1"/>
    <property type="molecule type" value="Genomic_DNA"/>
</dbReference>
<evidence type="ECO:0000256" key="1">
    <source>
        <dbReference type="SAM" id="MobiDB-lite"/>
    </source>
</evidence>
<evidence type="ECO:0000313" key="3">
    <source>
        <dbReference type="Proteomes" id="UP001324427"/>
    </source>
</evidence>
<feature type="region of interest" description="Disordered" evidence="1">
    <location>
        <begin position="1"/>
        <end position="47"/>
    </location>
</feature>
<accession>A0AAV9JN28</accession>
<dbReference type="AlphaFoldDB" id="A0AAV9JN28"/>
<name>A0AAV9JN28_9PEZI</name>
<sequence>MAGDATFTLPVRNRAAPTSQSTSAAHAETNHHHDGAAGPSPRHMSGRRNSFEETYERMSEYRDAAEEMELAVQAGVDKFVDTCAARGTVNGGTTSDGGLDEELLAELERMVDEGADEAMVGFEPTIPHPLMPRFPKKVAVASLEASRGEGRPQDLSVNDRIGRCGEKYFAEREAERMRR</sequence>
<proteinExistence type="predicted"/>